<sequence length="535" mass="58220">MFARLLLIGIVLAASLAYVLSGQQASNAQPRPPYIRGRNRTVLFVTNREHGLSNVHVATASALLEGFPDIEVHYASFPGLARKLARVSSFSRKRTPAARDIILHDLRSLPYGEAFMADKRYDGIMAQDRMIVPPASAGIDVFAEDFPLMISPWSVEDHMAVYEEVGALIDDVDPAVVVLDTLFRPAIDATRDKNWSHAFITPNTLVDNFLAEQPYGSMLWKYPALTSGFEFPVPLRKIPENIYLNLRVIHAAFAGAGLSAKKAALRARGLRDPINFMRLHRPDVPWITMDTEGASIPVDVVPANVTRAGPILMDAAPAAVQDPDLVAWLGNAPTVLFNLGSHFVYTEERAAIVAAALARVMERTDNGVQVLWKFNKRGGYPDDFMRPIRPHVDAGRVRVAGWLEADPFSLLETGRVVASVHHGGSNCYHEAIASGVAQVVLPMWIDLYNFAALVETMGVGVWACKGTSPDWTAEALAEDIIRVIGGGKNDDDGGASMREKAKAVGASVRARPRGRDVSAAEIAKLAYISDAAGQQ</sequence>
<name>A0ACC0UXR0_9HYPO</name>
<protein>
    <submittedName>
        <fullName evidence="1">Uncharacterized protein</fullName>
    </submittedName>
</protein>
<accession>A0ACC0UXR0</accession>
<reference evidence="1" key="1">
    <citation type="submission" date="2022-10" db="EMBL/GenBank/DDBJ databases">
        <title>Complete Genome of Trichothecium roseum strain YXFP-22015, a Plant Pathogen Isolated from Citrus.</title>
        <authorList>
            <person name="Wang Y."/>
            <person name="Zhu L."/>
        </authorList>
    </citation>
    <scope>NUCLEOTIDE SEQUENCE</scope>
    <source>
        <strain evidence="1">YXFP-22015</strain>
    </source>
</reference>
<evidence type="ECO:0000313" key="1">
    <source>
        <dbReference type="EMBL" id="KAI9898942.1"/>
    </source>
</evidence>
<dbReference type="EMBL" id="CM047944">
    <property type="protein sequence ID" value="KAI9898942.1"/>
    <property type="molecule type" value="Genomic_DNA"/>
</dbReference>
<organism evidence="1 2">
    <name type="scientific">Trichothecium roseum</name>
    <dbReference type="NCBI Taxonomy" id="47278"/>
    <lineage>
        <taxon>Eukaryota</taxon>
        <taxon>Fungi</taxon>
        <taxon>Dikarya</taxon>
        <taxon>Ascomycota</taxon>
        <taxon>Pezizomycotina</taxon>
        <taxon>Sordariomycetes</taxon>
        <taxon>Hypocreomycetidae</taxon>
        <taxon>Hypocreales</taxon>
        <taxon>Hypocreales incertae sedis</taxon>
        <taxon>Trichothecium</taxon>
    </lineage>
</organism>
<comment type="caution">
    <text evidence="1">The sequence shown here is derived from an EMBL/GenBank/DDBJ whole genome shotgun (WGS) entry which is preliminary data.</text>
</comment>
<evidence type="ECO:0000313" key="2">
    <source>
        <dbReference type="Proteomes" id="UP001163324"/>
    </source>
</evidence>
<dbReference type="Proteomes" id="UP001163324">
    <property type="component" value="Chromosome 5"/>
</dbReference>
<proteinExistence type="predicted"/>
<gene>
    <name evidence="1" type="ORF">N3K66_005403</name>
</gene>
<keyword evidence="2" id="KW-1185">Reference proteome</keyword>